<feature type="transmembrane region" description="Helical" evidence="6">
    <location>
        <begin position="276"/>
        <end position="296"/>
    </location>
</feature>
<evidence type="ECO:0000256" key="3">
    <source>
        <dbReference type="ARBA" id="ARBA00022692"/>
    </source>
</evidence>
<evidence type="ECO:0000256" key="5">
    <source>
        <dbReference type="ARBA" id="ARBA00023136"/>
    </source>
</evidence>
<keyword evidence="5 6" id="KW-0472">Membrane</keyword>
<keyword evidence="3 6" id="KW-0812">Transmembrane</keyword>
<dbReference type="PATRIC" id="fig|1437824.5.peg.935"/>
<evidence type="ECO:0000313" key="8">
    <source>
        <dbReference type="Proteomes" id="UP000019805"/>
    </source>
</evidence>
<dbReference type="eggNOG" id="COG1297">
    <property type="taxonomic scope" value="Bacteria"/>
</dbReference>
<evidence type="ECO:0000256" key="1">
    <source>
        <dbReference type="ARBA" id="ARBA00004141"/>
    </source>
</evidence>
<keyword evidence="8" id="KW-1185">Reference proteome</keyword>
<feature type="transmembrane region" description="Helical" evidence="6">
    <location>
        <begin position="565"/>
        <end position="590"/>
    </location>
</feature>
<accession>W8WV31</accession>
<dbReference type="InterPro" id="IPR004813">
    <property type="entry name" value="OPT"/>
</dbReference>
<dbReference type="STRING" id="1437824.BN940_04721"/>
<dbReference type="AlphaFoldDB" id="W8WV31"/>
<dbReference type="InterPro" id="IPR004814">
    <property type="entry name" value="Oligopep_transpt"/>
</dbReference>
<keyword evidence="2" id="KW-0813">Transport</keyword>
<name>W8WV31_CASD6</name>
<organism evidence="7 8">
    <name type="scientific">Castellaniella defragrans (strain DSM 12143 / CCUG 39792 / 65Phen)</name>
    <name type="common">Alcaligenes defragrans</name>
    <dbReference type="NCBI Taxonomy" id="1437824"/>
    <lineage>
        <taxon>Bacteria</taxon>
        <taxon>Pseudomonadati</taxon>
        <taxon>Pseudomonadota</taxon>
        <taxon>Betaproteobacteria</taxon>
        <taxon>Burkholderiales</taxon>
        <taxon>Alcaligenaceae</taxon>
        <taxon>Castellaniella</taxon>
    </lineage>
</organism>
<feature type="transmembrane region" description="Helical" evidence="6">
    <location>
        <begin position="658"/>
        <end position="678"/>
    </location>
</feature>
<gene>
    <name evidence="7" type="ORF">BN940_04721</name>
</gene>
<protein>
    <submittedName>
        <fullName evidence="7">Oligopeptide transporter</fullName>
    </submittedName>
</protein>
<feature type="transmembrane region" description="Helical" evidence="6">
    <location>
        <begin position="177"/>
        <end position="198"/>
    </location>
</feature>
<feature type="transmembrane region" description="Helical" evidence="6">
    <location>
        <begin position="112"/>
        <end position="132"/>
    </location>
</feature>
<dbReference type="PANTHER" id="PTHR31645">
    <property type="entry name" value="OLIGOPEPTIDE TRANSPORTER YGL114W-RELATED"/>
    <property type="match status" value="1"/>
</dbReference>
<dbReference type="GO" id="GO:0035673">
    <property type="term" value="F:oligopeptide transmembrane transporter activity"/>
    <property type="evidence" value="ECO:0007669"/>
    <property type="project" value="InterPro"/>
</dbReference>
<feature type="transmembrane region" description="Helical" evidence="6">
    <location>
        <begin position="511"/>
        <end position="527"/>
    </location>
</feature>
<dbReference type="GO" id="GO:0016020">
    <property type="term" value="C:membrane"/>
    <property type="evidence" value="ECO:0007669"/>
    <property type="project" value="UniProtKB-SubCell"/>
</dbReference>
<feature type="transmembrane region" description="Helical" evidence="6">
    <location>
        <begin position="396"/>
        <end position="417"/>
    </location>
</feature>
<reference evidence="7 8" key="1">
    <citation type="journal article" date="2014" name="BMC Microbiol.">
        <title>The oxygen-independent metabolism of cyclic monoterpenes in Castellaniella defragrans 65Phen.</title>
        <authorList>
            <person name="Petasch J."/>
            <person name="Disch E.M."/>
            <person name="Markert S."/>
            <person name="Becher D."/>
            <person name="Schweder T."/>
            <person name="Huttel B."/>
            <person name="Reinhardt R."/>
            <person name="Harder J."/>
        </authorList>
    </citation>
    <scope>NUCLEOTIDE SEQUENCE [LARGE SCALE GENOMIC DNA]</scope>
    <source>
        <strain evidence="7">65Phen</strain>
    </source>
</reference>
<feature type="transmembrane region" description="Helical" evidence="6">
    <location>
        <begin position="48"/>
        <end position="66"/>
    </location>
</feature>
<feature type="transmembrane region" description="Helical" evidence="6">
    <location>
        <begin position="330"/>
        <end position="349"/>
    </location>
</feature>
<proteinExistence type="predicted"/>
<feature type="transmembrane region" description="Helical" evidence="6">
    <location>
        <begin position="470"/>
        <end position="491"/>
    </location>
</feature>
<feature type="transmembrane region" description="Helical" evidence="6">
    <location>
        <begin position="22"/>
        <end position="42"/>
    </location>
</feature>
<feature type="transmembrane region" description="Helical" evidence="6">
    <location>
        <begin position="429"/>
        <end position="449"/>
    </location>
</feature>
<feature type="transmembrane region" description="Helical" evidence="6">
    <location>
        <begin position="361"/>
        <end position="384"/>
    </location>
</feature>
<dbReference type="NCBIfam" id="TIGR00728">
    <property type="entry name" value="OPT_sfam"/>
    <property type="match status" value="2"/>
</dbReference>
<dbReference type="EMBL" id="HG916765">
    <property type="protein sequence ID" value="CDM23414.1"/>
    <property type="molecule type" value="Genomic_DNA"/>
</dbReference>
<sequence length="691" mass="71409">MTVFPRGSHTIMPKSHASLKELTLRGVILGALITLVFTASNVYLGLKVGLTFASSIPAAVISMAVLRAFRDSNILENNIVQTQASAAGTLSAVIFVLPALLMMGYWTGFPLLQTAMICACGGILGVVFTVPLRRALVVNSELPYPEGVAAAEILKVGQKPGGEDGGETRPAGGLREIMLGGVLAGGFSLLTSGLRVAGDSVSHWFSIGRAVFQLPLGLSFALVGAGYLVGIVGGVAMLLGVVLAWGVAVPWLTWLSPMPEGASLASFATGVWVSKVRLIGAGMIAVAAVWTLLTLIRPMVEGMRISLSVFKQGPGESGLDRTDADLPPRLLLKLTLLMILLLGATFQSFVADSGLPTLAAWTLVVAGVVLAFVFGFLVAAACGYMAGLVGSSASPISGIAVIAILASSMIFIGIGQAQDLLGRPESVRFMTALALFCTSVVVAVAAISNDNLQDLKTGWLVHATPWRQQAALIIGCVIGAVTIPPVLGLLYEAYGFIGSLPRAGMDPAQALAAPQASLMITIAQGLFSHTLDWTYIRIGVLVGAALIVFDWILGRFSRFRVPPLAVAMGVYLPPTVATALFVGALISWFVRGRVRAQALQAGADRARCEQASERTGTLFASGLIVGESLVGVVLAIVIVGSMASGGGDAPLAVAGPGFAPIATLIGLLAFVLMCVVFVRRVLGAAGAVGRG</sequence>
<keyword evidence="4 6" id="KW-1133">Transmembrane helix</keyword>
<feature type="transmembrane region" description="Helical" evidence="6">
    <location>
        <begin position="210"/>
        <end position="229"/>
    </location>
</feature>
<dbReference type="KEGG" id="cdn:BN940_04721"/>
<evidence type="ECO:0000256" key="6">
    <source>
        <dbReference type="SAM" id="Phobius"/>
    </source>
</evidence>
<evidence type="ECO:0000256" key="2">
    <source>
        <dbReference type="ARBA" id="ARBA00022448"/>
    </source>
</evidence>
<evidence type="ECO:0000256" key="4">
    <source>
        <dbReference type="ARBA" id="ARBA00022989"/>
    </source>
</evidence>
<comment type="subcellular location">
    <subcellularLocation>
        <location evidence="1">Membrane</location>
        <topology evidence="1">Multi-pass membrane protein</topology>
    </subcellularLocation>
</comment>
<feature type="transmembrane region" description="Helical" evidence="6">
    <location>
        <begin position="617"/>
        <end position="638"/>
    </location>
</feature>
<feature type="transmembrane region" description="Helical" evidence="6">
    <location>
        <begin position="87"/>
        <end position="106"/>
    </location>
</feature>
<dbReference type="NCBIfam" id="TIGR00733">
    <property type="entry name" value="OPT family oligopeptide transporter"/>
    <property type="match status" value="1"/>
</dbReference>
<evidence type="ECO:0000313" key="7">
    <source>
        <dbReference type="EMBL" id="CDM23414.1"/>
    </source>
</evidence>
<dbReference type="Proteomes" id="UP000019805">
    <property type="component" value="Chromosome"/>
</dbReference>
<dbReference type="InterPro" id="IPR045035">
    <property type="entry name" value="YSL-like"/>
</dbReference>
<feature type="transmembrane region" description="Helical" evidence="6">
    <location>
        <begin position="534"/>
        <end position="553"/>
    </location>
</feature>
<feature type="transmembrane region" description="Helical" evidence="6">
    <location>
        <begin position="236"/>
        <end position="256"/>
    </location>
</feature>
<dbReference type="HOGENOM" id="CLU_018238_1_1_4"/>
<dbReference type="Pfam" id="PF03169">
    <property type="entry name" value="OPT"/>
    <property type="match status" value="1"/>
</dbReference>
<dbReference type="PANTHER" id="PTHR31645:SF0">
    <property type="entry name" value="OLIGOPEPTIDE TRANSPORTER YGL114W-RELATED"/>
    <property type="match status" value="1"/>
</dbReference>